<name>Q3AR54_CHLCH</name>
<proteinExistence type="predicted"/>
<dbReference type="SUPFAM" id="SSF47413">
    <property type="entry name" value="lambda repressor-like DNA-binding domains"/>
    <property type="match status" value="1"/>
</dbReference>
<feature type="domain" description="HTH cro/C1-type" evidence="1">
    <location>
        <begin position="39"/>
        <end position="94"/>
    </location>
</feature>
<dbReference type="InterPro" id="IPR001387">
    <property type="entry name" value="Cro/C1-type_HTH"/>
</dbReference>
<dbReference type="PROSITE" id="PS50943">
    <property type="entry name" value="HTH_CROC1"/>
    <property type="match status" value="1"/>
</dbReference>
<protein>
    <submittedName>
        <fullName evidence="2">Transcriptional regulator, XRE family</fullName>
    </submittedName>
</protein>
<dbReference type="SMART" id="SM00530">
    <property type="entry name" value="HTH_XRE"/>
    <property type="match status" value="1"/>
</dbReference>
<gene>
    <name evidence="2" type="ordered locus">Cag_1260</name>
</gene>
<evidence type="ECO:0000259" key="1">
    <source>
        <dbReference type="PROSITE" id="PS50943"/>
    </source>
</evidence>
<dbReference type="InterPro" id="IPR010982">
    <property type="entry name" value="Lambda_DNA-bd_dom_sf"/>
</dbReference>
<dbReference type="STRING" id="340177.Cag_1260"/>
<dbReference type="EMBL" id="CP000108">
    <property type="protein sequence ID" value="ABB28521.1"/>
    <property type="molecule type" value="Genomic_DNA"/>
</dbReference>
<dbReference type="HOGENOM" id="CLU_1425684_0_0_10"/>
<dbReference type="eggNOG" id="COG1396">
    <property type="taxonomic scope" value="Bacteria"/>
</dbReference>
<dbReference type="Gene3D" id="1.10.260.40">
    <property type="entry name" value="lambda repressor-like DNA-binding domains"/>
    <property type="match status" value="1"/>
</dbReference>
<reference evidence="2" key="1">
    <citation type="submission" date="2005-08" db="EMBL/GenBank/DDBJ databases">
        <title>Complete sequence of Chlorobium chlorochromatii CaD3.</title>
        <authorList>
            <person name="Copeland A."/>
            <person name="Lucas S."/>
            <person name="Lapidus A."/>
            <person name="Barry K."/>
            <person name="Detter J.C."/>
            <person name="Glavina T."/>
            <person name="Hammon N."/>
            <person name="Israni S."/>
            <person name="Pitluck S."/>
            <person name="Bryant D."/>
            <person name="Schmutz J."/>
            <person name="Larimer F."/>
            <person name="Land M."/>
            <person name="Kyrpides N."/>
            <person name="Ivanova N."/>
            <person name="Richardson P."/>
        </authorList>
    </citation>
    <scope>NUCLEOTIDE SEQUENCE [LARGE SCALE GENOMIC DNA]</scope>
    <source>
        <strain evidence="2">CaD3</strain>
    </source>
</reference>
<dbReference type="GO" id="GO:0003677">
    <property type="term" value="F:DNA binding"/>
    <property type="evidence" value="ECO:0007669"/>
    <property type="project" value="InterPro"/>
</dbReference>
<dbReference type="AlphaFoldDB" id="Q3AR54"/>
<organism evidence="2">
    <name type="scientific">Chlorobium chlorochromatii (strain CaD3)</name>
    <dbReference type="NCBI Taxonomy" id="340177"/>
    <lineage>
        <taxon>Bacteria</taxon>
        <taxon>Pseudomonadati</taxon>
        <taxon>Chlorobiota</taxon>
        <taxon>Chlorobiia</taxon>
        <taxon>Chlorobiales</taxon>
        <taxon>Chlorobiaceae</taxon>
        <taxon>Chlorobium/Pelodictyon group</taxon>
        <taxon>Chlorobium</taxon>
    </lineage>
</organism>
<sequence length="187" mass="21127">MEQTLFTSVSDAAAFLADDNSIKEKVEQEIASSQLVNRLIQLRINKKVSQKELARQMGCDASKLSRMEAGTDQQLRMGDITDYLSALGVHVSLVFEDTTLPAAEQIKQHVFAIHEQLENLANIARQVDGDNEIIEKIHKFYGEVLLNFMLRFSDSHEKLCMVSGYKSATPHKEEYIKKPLFAKPLTN</sequence>
<dbReference type="KEGG" id="cch:Cag_1260"/>
<evidence type="ECO:0000313" key="2">
    <source>
        <dbReference type="EMBL" id="ABB28521.1"/>
    </source>
</evidence>
<dbReference type="CDD" id="cd00093">
    <property type="entry name" value="HTH_XRE"/>
    <property type="match status" value="1"/>
</dbReference>
<dbReference type="Pfam" id="PF13560">
    <property type="entry name" value="HTH_31"/>
    <property type="match status" value="1"/>
</dbReference>
<accession>Q3AR54</accession>
<dbReference type="OrthoDB" id="3436002at2"/>